<protein>
    <submittedName>
        <fullName evidence="1">Uncharacterized protein</fullName>
    </submittedName>
</protein>
<gene>
    <name evidence="1" type="ORF">EC912_103506</name>
</gene>
<accession>A0A4R3YUX7</accession>
<name>A0A4R3YUX7_9GAMM</name>
<dbReference type="AlphaFoldDB" id="A0A4R3YUX7"/>
<feature type="non-terminal residue" evidence="1">
    <location>
        <position position="1"/>
    </location>
</feature>
<dbReference type="EMBL" id="SMCS01000003">
    <property type="protein sequence ID" value="TCV95013.1"/>
    <property type="molecule type" value="Genomic_DNA"/>
</dbReference>
<proteinExistence type="predicted"/>
<reference evidence="1 2" key="1">
    <citation type="submission" date="2019-03" db="EMBL/GenBank/DDBJ databases">
        <title>Above-ground endophytic microbial communities from plants in different locations in the United States.</title>
        <authorList>
            <person name="Frank C."/>
        </authorList>
    </citation>
    <scope>NUCLEOTIDE SEQUENCE [LARGE SCALE GENOMIC DNA]</scope>
    <source>
        <strain evidence="1 2">LP_13_YM</strain>
    </source>
</reference>
<comment type="caution">
    <text evidence="1">The sequence shown here is derived from an EMBL/GenBank/DDBJ whole genome shotgun (WGS) entry which is preliminary data.</text>
</comment>
<organism evidence="1 2">
    <name type="scientific">Luteibacter rhizovicinus</name>
    <dbReference type="NCBI Taxonomy" id="242606"/>
    <lineage>
        <taxon>Bacteria</taxon>
        <taxon>Pseudomonadati</taxon>
        <taxon>Pseudomonadota</taxon>
        <taxon>Gammaproteobacteria</taxon>
        <taxon>Lysobacterales</taxon>
        <taxon>Rhodanobacteraceae</taxon>
        <taxon>Luteibacter</taxon>
    </lineage>
</organism>
<evidence type="ECO:0000313" key="1">
    <source>
        <dbReference type="EMBL" id="TCV95013.1"/>
    </source>
</evidence>
<keyword evidence="2" id="KW-1185">Reference proteome</keyword>
<evidence type="ECO:0000313" key="2">
    <source>
        <dbReference type="Proteomes" id="UP000295645"/>
    </source>
</evidence>
<sequence length="52" mass="5790">RDMGGPGFLCLTTYVATLYLTNISDKLHKDRALERELLQKTTMPIANASSAY</sequence>
<dbReference type="Proteomes" id="UP000295645">
    <property type="component" value="Unassembled WGS sequence"/>
</dbReference>